<reference evidence="1" key="1">
    <citation type="submission" date="2014-11" db="EMBL/GenBank/DDBJ databases">
        <authorList>
            <person name="Amaro Gonzalez C."/>
        </authorList>
    </citation>
    <scope>NUCLEOTIDE SEQUENCE</scope>
</reference>
<name>A0A0E9X2E5_ANGAN</name>
<dbReference type="AlphaFoldDB" id="A0A0E9X2E5"/>
<evidence type="ECO:0000313" key="1">
    <source>
        <dbReference type="EMBL" id="JAH96075.1"/>
    </source>
</evidence>
<accession>A0A0E9X2E5</accession>
<reference evidence="1" key="2">
    <citation type="journal article" date="2015" name="Fish Shellfish Immunol.">
        <title>Early steps in the European eel (Anguilla anguilla)-Vibrio vulnificus interaction in the gills: Role of the RtxA13 toxin.</title>
        <authorList>
            <person name="Callol A."/>
            <person name="Pajuelo D."/>
            <person name="Ebbesson L."/>
            <person name="Teles M."/>
            <person name="MacKenzie S."/>
            <person name="Amaro C."/>
        </authorList>
    </citation>
    <scope>NUCLEOTIDE SEQUENCE</scope>
</reference>
<organism evidence="1">
    <name type="scientific">Anguilla anguilla</name>
    <name type="common">European freshwater eel</name>
    <name type="synonym">Muraena anguilla</name>
    <dbReference type="NCBI Taxonomy" id="7936"/>
    <lineage>
        <taxon>Eukaryota</taxon>
        <taxon>Metazoa</taxon>
        <taxon>Chordata</taxon>
        <taxon>Craniata</taxon>
        <taxon>Vertebrata</taxon>
        <taxon>Euteleostomi</taxon>
        <taxon>Actinopterygii</taxon>
        <taxon>Neopterygii</taxon>
        <taxon>Teleostei</taxon>
        <taxon>Anguilliformes</taxon>
        <taxon>Anguillidae</taxon>
        <taxon>Anguilla</taxon>
    </lineage>
</organism>
<proteinExistence type="predicted"/>
<dbReference type="EMBL" id="GBXM01012502">
    <property type="protein sequence ID" value="JAH96075.1"/>
    <property type="molecule type" value="Transcribed_RNA"/>
</dbReference>
<sequence>MKPHPITGARDFCTQPLTSHTHNTLHSLPVHNAIEAESMSLATWKSTINISV</sequence>
<protein>
    <submittedName>
        <fullName evidence="1">Uncharacterized protein</fullName>
    </submittedName>
</protein>